<evidence type="ECO:0000259" key="1">
    <source>
        <dbReference type="PROSITE" id="PS51340"/>
    </source>
</evidence>
<protein>
    <submittedName>
        <fullName evidence="2">MOSC domain-containing protein</fullName>
    </submittedName>
</protein>
<dbReference type="Pfam" id="PF03473">
    <property type="entry name" value="MOSC"/>
    <property type="match status" value="1"/>
</dbReference>
<dbReference type="PANTHER" id="PTHR30212:SF4">
    <property type="entry name" value="MOSC DOMAIN-CONTAINING PROTEIN"/>
    <property type="match status" value="1"/>
</dbReference>
<dbReference type="Pfam" id="PF03475">
    <property type="entry name" value="YiiM_3-alpha"/>
    <property type="match status" value="1"/>
</dbReference>
<dbReference type="InterPro" id="IPR005163">
    <property type="entry name" value="Tri_helical_YiiM-like"/>
</dbReference>
<dbReference type="SUPFAM" id="SSF50800">
    <property type="entry name" value="PK beta-barrel domain-like"/>
    <property type="match status" value="1"/>
</dbReference>
<reference evidence="3" key="1">
    <citation type="journal article" date="2019" name="Int. J. Syst. Evol. Microbiol.">
        <title>The Global Catalogue of Microorganisms (GCM) 10K type strain sequencing project: providing services to taxonomists for standard genome sequencing and annotation.</title>
        <authorList>
            <consortium name="The Broad Institute Genomics Platform"/>
            <consortium name="The Broad Institute Genome Sequencing Center for Infectious Disease"/>
            <person name="Wu L."/>
            <person name="Ma J."/>
        </authorList>
    </citation>
    <scope>NUCLEOTIDE SEQUENCE [LARGE SCALE GENOMIC DNA]</scope>
    <source>
        <strain evidence="3">CGMCC 1.18575</strain>
    </source>
</reference>
<name>A0ABW0HRN1_9BACL</name>
<comment type="caution">
    <text evidence="2">The sequence shown here is derived from an EMBL/GenBank/DDBJ whole genome shotgun (WGS) entry which is preliminary data.</text>
</comment>
<accession>A0ABW0HRN1</accession>
<feature type="domain" description="MOSC" evidence="1">
    <location>
        <begin position="33"/>
        <end position="167"/>
    </location>
</feature>
<evidence type="ECO:0000313" key="2">
    <source>
        <dbReference type="EMBL" id="MFC5403644.1"/>
    </source>
</evidence>
<proteinExistence type="predicted"/>
<organism evidence="2 3">
    <name type="scientific">Cohnella soli</name>
    <dbReference type="NCBI Taxonomy" id="425005"/>
    <lineage>
        <taxon>Bacteria</taxon>
        <taxon>Bacillati</taxon>
        <taxon>Bacillota</taxon>
        <taxon>Bacilli</taxon>
        <taxon>Bacillales</taxon>
        <taxon>Paenibacillaceae</taxon>
        <taxon>Cohnella</taxon>
    </lineage>
</organism>
<gene>
    <name evidence="2" type="ORF">ACFPOF_12950</name>
</gene>
<dbReference type="InterPro" id="IPR052353">
    <property type="entry name" value="Benzoxazolinone_Detox_Enz"/>
</dbReference>
<dbReference type="InterPro" id="IPR011037">
    <property type="entry name" value="Pyrv_Knase-like_insert_dom_sf"/>
</dbReference>
<dbReference type="PROSITE" id="PS51340">
    <property type="entry name" value="MOSC"/>
    <property type="match status" value="1"/>
</dbReference>
<evidence type="ECO:0000313" key="3">
    <source>
        <dbReference type="Proteomes" id="UP001596113"/>
    </source>
</evidence>
<dbReference type="PANTHER" id="PTHR30212">
    <property type="entry name" value="PROTEIN YIIM"/>
    <property type="match status" value="1"/>
</dbReference>
<dbReference type="InterPro" id="IPR005302">
    <property type="entry name" value="MoCF_Sase_C"/>
</dbReference>
<dbReference type="Gene3D" id="2.40.33.20">
    <property type="entry name" value="PK beta-barrel domain-like"/>
    <property type="match status" value="1"/>
</dbReference>
<sequence length="223" mass="24311">MTEQSYPIVSLNIGVARAGEYKGKPAVSGIVKTAVDGPLALSETGLDGDEQADLVNHGGPDKAICVYSLEHYPHWEKMLNAKLPLGAFGENFTVGGLNERDTRIGDVYRVGTAVVQVSQPRQPCWKLAMRWGLDELPLLVTETGATGFYFRVLTPGTIQPTDTLTLIASHDAGITIEEANRVMHKDKADAVGIRRILALKELSESWRKTLSARLARMETDASH</sequence>
<dbReference type="EMBL" id="JBHSMI010000025">
    <property type="protein sequence ID" value="MFC5403644.1"/>
    <property type="molecule type" value="Genomic_DNA"/>
</dbReference>
<dbReference type="RefSeq" id="WP_378134383.1">
    <property type="nucleotide sequence ID" value="NZ_JBHSMI010000025.1"/>
</dbReference>
<dbReference type="Proteomes" id="UP001596113">
    <property type="component" value="Unassembled WGS sequence"/>
</dbReference>
<keyword evidence="3" id="KW-1185">Reference proteome</keyword>